<dbReference type="AlphaFoldDB" id="M5U7Q9"/>
<evidence type="ECO:0000313" key="7">
    <source>
        <dbReference type="Proteomes" id="UP000011885"/>
    </source>
</evidence>
<dbReference type="InterPro" id="IPR016039">
    <property type="entry name" value="Thiolase-like"/>
</dbReference>
<dbReference type="Proteomes" id="UP000011885">
    <property type="component" value="Unassembled WGS sequence"/>
</dbReference>
<protein>
    <submittedName>
        <fullName evidence="6">Naringenin-chalcone synthase</fullName>
    </submittedName>
</protein>
<dbReference type="GO" id="GO:0016747">
    <property type="term" value="F:acyltransferase activity, transferring groups other than amino-acyl groups"/>
    <property type="evidence" value="ECO:0007669"/>
    <property type="project" value="InterPro"/>
</dbReference>
<evidence type="ECO:0000259" key="5">
    <source>
        <dbReference type="Pfam" id="PF02797"/>
    </source>
</evidence>
<dbReference type="InterPro" id="IPR012328">
    <property type="entry name" value="Chalcone/stilbene_synt_C"/>
</dbReference>
<proteinExistence type="inferred from homology"/>
<comment type="caution">
    <text evidence="6">The sequence shown here is derived from an EMBL/GenBank/DDBJ whole genome shotgun (WGS) entry which is preliminary data.</text>
</comment>
<dbReference type="GO" id="GO:0030639">
    <property type="term" value="P:polyketide biosynthetic process"/>
    <property type="evidence" value="ECO:0007669"/>
    <property type="project" value="TreeGrafter"/>
</dbReference>
<dbReference type="InterPro" id="IPR011141">
    <property type="entry name" value="Polyketide_synthase_type-III"/>
</dbReference>
<dbReference type="InterPro" id="IPR001099">
    <property type="entry name" value="Chalcone/stilbene_synt_N"/>
</dbReference>
<dbReference type="EMBL" id="ANOH01000459">
    <property type="protein sequence ID" value="EMI51988.1"/>
    <property type="molecule type" value="Genomic_DNA"/>
</dbReference>
<comment type="similarity">
    <text evidence="1">Belongs to the thiolase-like superfamily. Chalcone/stilbene synthases family.</text>
</comment>
<dbReference type="SUPFAM" id="SSF53901">
    <property type="entry name" value="Thiolase-like"/>
    <property type="match status" value="1"/>
</dbReference>
<keyword evidence="2" id="KW-0808">Transferase</keyword>
<keyword evidence="7" id="KW-1185">Reference proteome</keyword>
<evidence type="ECO:0000256" key="3">
    <source>
        <dbReference type="PIRSR" id="PIRSR000451-1"/>
    </source>
</evidence>
<dbReference type="Pfam" id="PF02797">
    <property type="entry name" value="Chal_sti_synt_C"/>
    <property type="match status" value="1"/>
</dbReference>
<gene>
    <name evidence="6" type="ORF">RSSM_06573</name>
</gene>
<sequence>MEMSTYYAQRMSCRDDGEAEKVAKLYRRTGVDTRGSVLLEQPDTGAITQSFYPPMTAEPQGPTTLDRNSRFAREAPPLACQAAGEAILQSGNTADQITHLVIVTCTGFNSPGVDIELIEQLGLAPTTQRIQIGFMGCHALINAMRTARGLVAADPEACVLICCVELCSLHYQYGYDVQRIVSGALFADGAAAMIVAGSQQSSAADSQSLGVIEATGSYLIPDSRDAMTWTIGDHGFQMTLAATVPGFVERYLPGFLDGWLRSHGESIDSIGGWAVHPGGVRILHAVETALHLDGTALETSRRVLREHGNMSSATLGVILAEFHRQGVPRPWLTLGFGPGLEVEVALLR</sequence>
<dbReference type="Pfam" id="PF00195">
    <property type="entry name" value="Chal_sti_synt_N"/>
    <property type="match status" value="1"/>
</dbReference>
<feature type="domain" description="Chalcone/stilbene synthase C-terminal" evidence="5">
    <location>
        <begin position="218"/>
        <end position="348"/>
    </location>
</feature>
<dbReference type="PATRIC" id="fig|1263870.3.peg.6972"/>
<evidence type="ECO:0000259" key="4">
    <source>
        <dbReference type="Pfam" id="PF00195"/>
    </source>
</evidence>
<dbReference type="Gene3D" id="3.40.47.10">
    <property type="match status" value="2"/>
</dbReference>
<dbReference type="PIRSF" id="PIRSF000451">
    <property type="entry name" value="PKS_III"/>
    <property type="match status" value="1"/>
</dbReference>
<feature type="domain" description="Chalcone/stilbene synthase N-terminal" evidence="4">
    <location>
        <begin position="4"/>
        <end position="196"/>
    </location>
</feature>
<dbReference type="PANTHER" id="PTHR11877">
    <property type="entry name" value="HYDROXYMETHYLGLUTARYL-COA SYNTHASE"/>
    <property type="match status" value="1"/>
</dbReference>
<evidence type="ECO:0000256" key="1">
    <source>
        <dbReference type="ARBA" id="ARBA00005531"/>
    </source>
</evidence>
<accession>M5U7Q9</accession>
<reference evidence="6 7" key="1">
    <citation type="journal article" date="2013" name="Mar. Genomics">
        <title>Expression of sulfatases in Rhodopirellula baltica and the diversity of sulfatases in the genus Rhodopirellula.</title>
        <authorList>
            <person name="Wegner C.E."/>
            <person name="Richter-Heitmann T."/>
            <person name="Klindworth A."/>
            <person name="Klockow C."/>
            <person name="Richter M."/>
            <person name="Achstetter T."/>
            <person name="Glockner F.O."/>
            <person name="Harder J."/>
        </authorList>
    </citation>
    <scope>NUCLEOTIDE SEQUENCE [LARGE SCALE GENOMIC DNA]</scope>
    <source>
        <strain evidence="6 7">SM41</strain>
    </source>
</reference>
<feature type="active site" description="Acyl-thioester intermediate" evidence="3">
    <location>
        <position position="137"/>
    </location>
</feature>
<dbReference type="PANTHER" id="PTHR11877:SF46">
    <property type="entry name" value="TYPE III POLYKETIDE SYNTHASE A"/>
    <property type="match status" value="1"/>
</dbReference>
<name>M5U7Q9_9BACT</name>
<evidence type="ECO:0000256" key="2">
    <source>
        <dbReference type="ARBA" id="ARBA00022679"/>
    </source>
</evidence>
<organism evidence="6 7">
    <name type="scientific">Rhodopirellula sallentina SM41</name>
    <dbReference type="NCBI Taxonomy" id="1263870"/>
    <lineage>
        <taxon>Bacteria</taxon>
        <taxon>Pseudomonadati</taxon>
        <taxon>Planctomycetota</taxon>
        <taxon>Planctomycetia</taxon>
        <taxon>Pirellulales</taxon>
        <taxon>Pirellulaceae</taxon>
        <taxon>Rhodopirellula</taxon>
    </lineage>
</organism>
<evidence type="ECO:0000313" key="6">
    <source>
        <dbReference type="EMBL" id="EMI51988.1"/>
    </source>
</evidence>
<dbReference type="CDD" id="cd00831">
    <property type="entry name" value="CHS_like"/>
    <property type="match status" value="1"/>
</dbReference>